<keyword evidence="1" id="KW-1133">Transmembrane helix</keyword>
<proteinExistence type="predicted"/>
<dbReference type="InParanoid" id="H2Y3A2"/>
<reference evidence="3" key="1">
    <citation type="journal article" date="2002" name="Science">
        <title>The draft genome of Ciona intestinalis: insights into chordate and vertebrate origins.</title>
        <authorList>
            <person name="Dehal P."/>
            <person name="Satou Y."/>
            <person name="Campbell R.K."/>
            <person name="Chapman J."/>
            <person name="Degnan B."/>
            <person name="De Tomaso A."/>
            <person name="Davidson B."/>
            <person name="Di Gregorio A."/>
            <person name="Gelpke M."/>
            <person name="Goodstein D.M."/>
            <person name="Harafuji N."/>
            <person name="Hastings K.E."/>
            <person name="Ho I."/>
            <person name="Hotta K."/>
            <person name="Huang W."/>
            <person name="Kawashima T."/>
            <person name="Lemaire P."/>
            <person name="Martinez D."/>
            <person name="Meinertzhagen I.A."/>
            <person name="Necula S."/>
            <person name="Nonaka M."/>
            <person name="Putnam N."/>
            <person name="Rash S."/>
            <person name="Saiga H."/>
            <person name="Satake M."/>
            <person name="Terry A."/>
            <person name="Yamada L."/>
            <person name="Wang H.G."/>
            <person name="Awazu S."/>
            <person name="Azumi K."/>
            <person name="Boore J."/>
            <person name="Branno M."/>
            <person name="Chin-Bow S."/>
            <person name="DeSantis R."/>
            <person name="Doyle S."/>
            <person name="Francino P."/>
            <person name="Keys D.N."/>
            <person name="Haga S."/>
            <person name="Hayashi H."/>
            <person name="Hino K."/>
            <person name="Imai K.S."/>
            <person name="Inaba K."/>
            <person name="Kano S."/>
            <person name="Kobayashi K."/>
            <person name="Kobayashi M."/>
            <person name="Lee B.I."/>
            <person name="Makabe K.W."/>
            <person name="Manohar C."/>
            <person name="Matassi G."/>
            <person name="Medina M."/>
            <person name="Mochizuki Y."/>
            <person name="Mount S."/>
            <person name="Morishita T."/>
            <person name="Miura S."/>
            <person name="Nakayama A."/>
            <person name="Nishizaka S."/>
            <person name="Nomoto H."/>
            <person name="Ohta F."/>
            <person name="Oishi K."/>
            <person name="Rigoutsos I."/>
            <person name="Sano M."/>
            <person name="Sasaki A."/>
            <person name="Sasakura Y."/>
            <person name="Shoguchi E."/>
            <person name="Shin-i T."/>
            <person name="Spagnuolo A."/>
            <person name="Stainier D."/>
            <person name="Suzuki M.M."/>
            <person name="Tassy O."/>
            <person name="Takatori N."/>
            <person name="Tokuoka M."/>
            <person name="Yagi K."/>
            <person name="Yoshizaki F."/>
            <person name="Wada S."/>
            <person name="Zhang C."/>
            <person name="Hyatt P.D."/>
            <person name="Larimer F."/>
            <person name="Detter C."/>
            <person name="Doggett N."/>
            <person name="Glavina T."/>
            <person name="Hawkins T."/>
            <person name="Richardson P."/>
            <person name="Lucas S."/>
            <person name="Kohara Y."/>
            <person name="Levine M."/>
            <person name="Satoh N."/>
            <person name="Rokhsar D.S."/>
        </authorList>
    </citation>
    <scope>NUCLEOTIDE SEQUENCE [LARGE SCALE GENOMIC DNA]</scope>
</reference>
<keyword evidence="1" id="KW-0472">Membrane</keyword>
<protein>
    <submittedName>
        <fullName evidence="2">Uncharacterized protein</fullName>
    </submittedName>
</protein>
<feature type="transmembrane region" description="Helical" evidence="1">
    <location>
        <begin position="22"/>
        <end position="40"/>
    </location>
</feature>
<accession>H2Y3A2</accession>
<dbReference type="HOGENOM" id="CLU_3159702_0_0_1"/>
<dbReference type="Ensembl" id="ENSCINT00000035629.1">
    <property type="protein sequence ID" value="ENSCINP00000036387.1"/>
    <property type="gene ID" value="ENSCING00000025032.1"/>
</dbReference>
<organism evidence="2 3">
    <name type="scientific">Ciona intestinalis</name>
    <name type="common">Transparent sea squirt</name>
    <name type="synonym">Ascidia intestinalis</name>
    <dbReference type="NCBI Taxonomy" id="7719"/>
    <lineage>
        <taxon>Eukaryota</taxon>
        <taxon>Metazoa</taxon>
        <taxon>Chordata</taxon>
        <taxon>Tunicata</taxon>
        <taxon>Ascidiacea</taxon>
        <taxon>Phlebobranchia</taxon>
        <taxon>Cionidae</taxon>
        <taxon>Ciona</taxon>
    </lineage>
</organism>
<dbReference type="Proteomes" id="UP000008144">
    <property type="component" value="Unassembled WGS sequence"/>
</dbReference>
<dbReference type="AlphaFoldDB" id="H2Y3A2"/>
<keyword evidence="1" id="KW-0812">Transmembrane</keyword>
<evidence type="ECO:0000313" key="3">
    <source>
        <dbReference type="Proteomes" id="UP000008144"/>
    </source>
</evidence>
<evidence type="ECO:0000256" key="1">
    <source>
        <dbReference type="SAM" id="Phobius"/>
    </source>
</evidence>
<reference evidence="2" key="2">
    <citation type="submission" date="2025-08" db="UniProtKB">
        <authorList>
            <consortium name="Ensembl"/>
        </authorList>
    </citation>
    <scope>IDENTIFICATION</scope>
</reference>
<name>H2Y3A2_CIOIN</name>
<evidence type="ECO:0000313" key="2">
    <source>
        <dbReference type="Ensembl" id="ENSCINP00000036387.1"/>
    </source>
</evidence>
<sequence>MQMKVNFIKTVRRSCIYLFNEVVIYVTFYYSSALFFKFICRFKTYLQI</sequence>
<keyword evidence="3" id="KW-1185">Reference proteome</keyword>
<reference evidence="2" key="3">
    <citation type="submission" date="2025-09" db="UniProtKB">
        <authorList>
            <consortium name="Ensembl"/>
        </authorList>
    </citation>
    <scope>IDENTIFICATION</scope>
</reference>